<dbReference type="AlphaFoldDB" id="A0A3B4BIS8"/>
<evidence type="ECO:0000313" key="3">
    <source>
        <dbReference type="Proteomes" id="UP000261520"/>
    </source>
</evidence>
<protein>
    <submittedName>
        <fullName evidence="2">Uncharacterized protein</fullName>
    </submittedName>
</protein>
<reference evidence="2" key="2">
    <citation type="submission" date="2025-09" db="UniProtKB">
        <authorList>
            <consortium name="Ensembl"/>
        </authorList>
    </citation>
    <scope>IDENTIFICATION</scope>
</reference>
<keyword evidence="1" id="KW-0175">Coiled coil</keyword>
<sequence>MHSKQKFLVERVDALDEENEQLQRQLAESEEKQSELHGQIRQMSEKREQLQATLDQQQDSCVKLQKDKETLSTKISNLANTVAELKQHIKACAERERLLVAFPDLNPQTQPQSTGNVTLDMEEQFKANCCRIQVLEQENSTLHRSLLKLKEKAELNKVTVSCVINCTMQMFEGRSGRIQKHHRSHPDNKSITQNIHRHQCANFSSSKSRLNNTSCSLYILCHIYLV</sequence>
<dbReference type="Ensembl" id="ENSPMGT00000030554.1">
    <property type="protein sequence ID" value="ENSPMGP00000028701.1"/>
    <property type="gene ID" value="ENSPMGG00000023102.1"/>
</dbReference>
<reference evidence="2" key="1">
    <citation type="submission" date="2025-08" db="UniProtKB">
        <authorList>
            <consortium name="Ensembl"/>
        </authorList>
    </citation>
    <scope>IDENTIFICATION</scope>
</reference>
<name>A0A3B4BIS8_9GOBI</name>
<dbReference type="InterPro" id="IPR029681">
    <property type="entry name" value="CCDC157"/>
</dbReference>
<evidence type="ECO:0000313" key="2">
    <source>
        <dbReference type="Ensembl" id="ENSPMGP00000028701.1"/>
    </source>
</evidence>
<evidence type="ECO:0000256" key="1">
    <source>
        <dbReference type="SAM" id="Coils"/>
    </source>
</evidence>
<dbReference type="PANTHER" id="PTHR43696:SF9">
    <property type="entry name" value="COILED-COIL DOMAIN-CONTAINING PROTEIN 157"/>
    <property type="match status" value="1"/>
</dbReference>
<accession>A0A3B4BIS8</accession>
<dbReference type="PANTHER" id="PTHR43696">
    <property type="entry name" value="COILED-COIL DOMAIN-CONTAINING PROTEIN 157"/>
    <property type="match status" value="1"/>
</dbReference>
<proteinExistence type="predicted"/>
<dbReference type="STRING" id="409849.ENSPMGP00000028701"/>
<organism evidence="2 3">
    <name type="scientific">Periophthalmus magnuspinnatus</name>
    <dbReference type="NCBI Taxonomy" id="409849"/>
    <lineage>
        <taxon>Eukaryota</taxon>
        <taxon>Metazoa</taxon>
        <taxon>Chordata</taxon>
        <taxon>Craniata</taxon>
        <taxon>Vertebrata</taxon>
        <taxon>Euteleostomi</taxon>
        <taxon>Actinopterygii</taxon>
        <taxon>Neopterygii</taxon>
        <taxon>Teleostei</taxon>
        <taxon>Neoteleostei</taxon>
        <taxon>Acanthomorphata</taxon>
        <taxon>Gobiaria</taxon>
        <taxon>Gobiiformes</taxon>
        <taxon>Gobioidei</taxon>
        <taxon>Gobiidae</taxon>
        <taxon>Oxudercinae</taxon>
        <taxon>Periophthalmus</taxon>
    </lineage>
</organism>
<feature type="coiled-coil region" evidence="1">
    <location>
        <begin position="5"/>
        <end position="95"/>
    </location>
</feature>
<dbReference type="Proteomes" id="UP000261520">
    <property type="component" value="Unplaced"/>
</dbReference>
<keyword evidence="3" id="KW-1185">Reference proteome</keyword>